<dbReference type="Proteomes" id="UP000077726">
    <property type="component" value="Unassembled WGS sequence"/>
</dbReference>
<dbReference type="AlphaFoldDB" id="A0A1B6VZL2"/>
<evidence type="ECO:0000313" key="2">
    <source>
        <dbReference type="EMBL" id="OAM43380.1"/>
    </source>
</evidence>
<evidence type="ECO:0000313" key="3">
    <source>
        <dbReference type="Proteomes" id="UP000077726"/>
    </source>
</evidence>
<comment type="caution">
    <text evidence="2">The sequence shown here is derived from an EMBL/GenBank/DDBJ whole genome shotgun (WGS) entry which is preliminary data.</text>
</comment>
<dbReference type="EMBL" id="LXSQ01000014">
    <property type="protein sequence ID" value="OAM43380.1"/>
    <property type="molecule type" value="Genomic_DNA"/>
</dbReference>
<evidence type="ECO:0000256" key="1">
    <source>
        <dbReference type="SAM" id="Phobius"/>
    </source>
</evidence>
<keyword evidence="1" id="KW-0812">Transmembrane</keyword>
<dbReference type="STRING" id="1795832.A7Q00_05615"/>
<sequence length="123" mass="13701">MCLYALLLLNMPLPPKCSIPNNTETMRYTGKEIRQPTMATLQFAVSAGWQPACFGRLETASGFGWTHSTAATLQAHAYRIFDRQRFAVGTLLLIGGTLPLLLRLFRHYCNRRRGIAGTKQDGA</sequence>
<keyword evidence="1" id="KW-1133">Transmembrane helix</keyword>
<accession>A0A1B6VZL2</accession>
<keyword evidence="3" id="KW-1185">Reference proteome</keyword>
<keyword evidence="1" id="KW-0472">Membrane</keyword>
<name>A0A1B6VZL2_9NEIS</name>
<feature type="transmembrane region" description="Helical" evidence="1">
    <location>
        <begin position="86"/>
        <end position="105"/>
    </location>
</feature>
<protein>
    <submittedName>
        <fullName evidence="2">Uncharacterized protein</fullName>
    </submittedName>
</protein>
<reference evidence="3" key="1">
    <citation type="submission" date="2016-05" db="EMBL/GenBank/DDBJ databases">
        <title>Draft genome of Corynebacterium afermentans subsp. afermentans LCDC 88199T.</title>
        <authorList>
            <person name="Bernier A.-M."/>
            <person name="Bernard K."/>
        </authorList>
    </citation>
    <scope>NUCLEOTIDE SEQUENCE [LARGE SCALE GENOMIC DNA]</scope>
    <source>
        <strain evidence="3">NML130454</strain>
    </source>
</reference>
<proteinExistence type="predicted"/>
<gene>
    <name evidence="2" type="ORF">A7Q00_05615</name>
</gene>
<organism evidence="2 3">
    <name type="scientific">Eikenella halliae</name>
    <dbReference type="NCBI Taxonomy" id="1795832"/>
    <lineage>
        <taxon>Bacteria</taxon>
        <taxon>Pseudomonadati</taxon>
        <taxon>Pseudomonadota</taxon>
        <taxon>Betaproteobacteria</taxon>
        <taxon>Neisseriales</taxon>
        <taxon>Neisseriaceae</taxon>
        <taxon>Eikenella</taxon>
    </lineage>
</organism>